<dbReference type="AlphaFoldDB" id="A0A9P6QAV8"/>
<evidence type="ECO:0000313" key="4">
    <source>
        <dbReference type="Proteomes" id="UP000807716"/>
    </source>
</evidence>
<keyword evidence="2" id="KW-1133">Transmembrane helix</keyword>
<evidence type="ECO:0000256" key="2">
    <source>
        <dbReference type="SAM" id="Phobius"/>
    </source>
</evidence>
<feature type="transmembrane region" description="Helical" evidence="2">
    <location>
        <begin position="163"/>
        <end position="186"/>
    </location>
</feature>
<feature type="region of interest" description="Disordered" evidence="1">
    <location>
        <begin position="714"/>
        <end position="736"/>
    </location>
</feature>
<name>A0A9P6QAV8_9FUNG</name>
<dbReference type="EMBL" id="JAAAJB010000192">
    <property type="protein sequence ID" value="KAG0262283.1"/>
    <property type="molecule type" value="Genomic_DNA"/>
</dbReference>
<feature type="region of interest" description="Disordered" evidence="1">
    <location>
        <begin position="405"/>
        <end position="440"/>
    </location>
</feature>
<feature type="compositionally biased region" description="Low complexity" evidence="1">
    <location>
        <begin position="826"/>
        <end position="842"/>
    </location>
</feature>
<feature type="compositionally biased region" description="Low complexity" evidence="1">
    <location>
        <begin position="720"/>
        <end position="736"/>
    </location>
</feature>
<feature type="region of interest" description="Disordered" evidence="1">
    <location>
        <begin position="816"/>
        <end position="1014"/>
    </location>
</feature>
<evidence type="ECO:0000313" key="3">
    <source>
        <dbReference type="EMBL" id="KAG0262283.1"/>
    </source>
</evidence>
<feature type="compositionally biased region" description="Low complexity" evidence="1">
    <location>
        <begin position="215"/>
        <end position="227"/>
    </location>
</feature>
<keyword evidence="2" id="KW-0812">Transmembrane</keyword>
<feature type="transmembrane region" description="Helical" evidence="2">
    <location>
        <begin position="122"/>
        <end position="139"/>
    </location>
</feature>
<accession>A0A9P6QAV8</accession>
<feature type="region of interest" description="Disordered" evidence="1">
    <location>
        <begin position="641"/>
        <end position="663"/>
    </location>
</feature>
<dbReference type="PANTHER" id="PTHR42058:SF1">
    <property type="entry name" value="G-PROTEIN COUPLED RECEPTORS FAMILY 2 PROFILE 2 DOMAIN-CONTAINING PROTEIN"/>
    <property type="match status" value="1"/>
</dbReference>
<reference evidence="3" key="1">
    <citation type="journal article" date="2020" name="Fungal Divers.">
        <title>Resolving the Mortierellaceae phylogeny through synthesis of multi-gene phylogenetics and phylogenomics.</title>
        <authorList>
            <person name="Vandepol N."/>
            <person name="Liber J."/>
            <person name="Desiro A."/>
            <person name="Na H."/>
            <person name="Kennedy M."/>
            <person name="Barry K."/>
            <person name="Grigoriev I.V."/>
            <person name="Miller A.N."/>
            <person name="O'Donnell K."/>
            <person name="Stajich J.E."/>
            <person name="Bonito G."/>
        </authorList>
    </citation>
    <scope>NUCLEOTIDE SEQUENCE</scope>
    <source>
        <strain evidence="3">BC1065</strain>
    </source>
</reference>
<feature type="compositionally biased region" description="Pro residues" evidence="1">
    <location>
        <begin position="942"/>
        <end position="972"/>
    </location>
</feature>
<feature type="compositionally biased region" description="Low complexity" evidence="1">
    <location>
        <begin position="854"/>
        <end position="873"/>
    </location>
</feature>
<feature type="transmembrane region" description="Helical" evidence="2">
    <location>
        <begin position="36"/>
        <end position="57"/>
    </location>
</feature>
<keyword evidence="2" id="KW-0472">Membrane</keyword>
<dbReference type="Gene3D" id="1.20.1070.10">
    <property type="entry name" value="Rhodopsin 7-helix transmembrane proteins"/>
    <property type="match status" value="1"/>
</dbReference>
<evidence type="ECO:0008006" key="5">
    <source>
        <dbReference type="Google" id="ProtNLM"/>
    </source>
</evidence>
<feature type="transmembrane region" description="Helical" evidence="2">
    <location>
        <begin position="250"/>
        <end position="269"/>
    </location>
</feature>
<dbReference type="PANTHER" id="PTHR42058">
    <property type="entry name" value="G_PROTEIN_RECEP_F2_4 DOMAIN-CONTAINING PROTEIN"/>
    <property type="match status" value="1"/>
</dbReference>
<organism evidence="3 4">
    <name type="scientific">Actinomortierella ambigua</name>
    <dbReference type="NCBI Taxonomy" id="1343610"/>
    <lineage>
        <taxon>Eukaryota</taxon>
        <taxon>Fungi</taxon>
        <taxon>Fungi incertae sedis</taxon>
        <taxon>Mucoromycota</taxon>
        <taxon>Mortierellomycotina</taxon>
        <taxon>Mortierellomycetes</taxon>
        <taxon>Mortierellales</taxon>
        <taxon>Mortierellaceae</taxon>
        <taxon>Actinomortierella</taxon>
    </lineage>
</organism>
<comment type="caution">
    <text evidence="3">The sequence shown here is derived from an EMBL/GenBank/DDBJ whole genome shotgun (WGS) entry which is preliminary data.</text>
</comment>
<feature type="region of interest" description="Disordered" evidence="1">
    <location>
        <begin position="582"/>
        <end position="616"/>
    </location>
</feature>
<feature type="compositionally biased region" description="Low complexity" evidence="1">
    <location>
        <begin position="643"/>
        <end position="658"/>
    </location>
</feature>
<feature type="region of interest" description="Disordered" evidence="1">
    <location>
        <begin position="207"/>
        <end position="231"/>
    </location>
</feature>
<feature type="compositionally biased region" description="Low complexity" evidence="1">
    <location>
        <begin position="906"/>
        <end position="941"/>
    </location>
</feature>
<feature type="transmembrane region" description="Helical" evidence="2">
    <location>
        <begin position="6"/>
        <end position="27"/>
    </location>
</feature>
<feature type="transmembrane region" description="Helical" evidence="2">
    <location>
        <begin position="85"/>
        <end position="110"/>
    </location>
</feature>
<keyword evidence="4" id="KW-1185">Reference proteome</keyword>
<sequence>MLNVIISSMRVVSCTVTLVLAISYLVLPGRRQHPHLIILCMFVTTVLWEGVGIVWLFRRRSLTCHSEVEEATMTNSTICGIQGILLVYLVGVLFIQGITLIVNLHSLIVYRSSRVQHHVSKMICLSFVLPLALVVVPAVKREYEFSGYGSICFMSSEYVNSYFFYPVGAMMAFGVLVHLTTVLYMIKTYVTSGQDWSGATTSASLPSAEGNPGLSSSSISGTNSQLSKRQKRVQTARDISRLLKQQWRPGAFALCQLVIYLVYFGFYFIEIQKFDRIQATSEWFQHWSTCLAQQTVQNILQLGRSSSPDAGLTASSLLEPLILNQLGQDGQRACVLMAKDNVPQFWKLCLSDAAPTVFGICIFFIFGSKYELWQDWKRFFWETVLRRKGFMGPPDQVDTFQMVQKRSAGADKPTGGGKGGKGGGGGYGDDAEGDGDHEDHDFNYIAMKEGKGSLQLVLPSISSPPPFSAHQGIEIYPQMLTSADVTALANNGSSSRSGSRANMVTTAEDDLEACYRYSPYRRPVPPAQISFVSHGDGSPTAAQAARHASGNIKRSVSFQQEPTIISGGPLVVPLTMSPPPIPLPWSTYGGPSPRRSTKKLDSPQQSQARRKEEPKELTLASALMHSEQPQQRGIHFYKDLESMSESESQPPTSTGTPSSFPPSPLMPIFDPILYYTFSLPPTPDPPATPDMTIALALQRAEQDLLREQQEKRARKVLDGSEPWPSWPSSPTATPTAEDMIGMDLCPSTIIKGHRVRKQLSAFMEMPPSFKATTTVTSTATTTTATPTTTTIFSSNFGGDDHYEHYNANNIYNNSDYSGNSRHESRPWTPITTPTPSTPTTTTANHQGWPMMFGSNSSNSNSVSTSNINNNSINKDGDGNDDDDEEEQERIQRRNQLRPSPLSMAGPTSIASATSHSSPLSTTSPKLPGLSPRSPAPVSSPRNPTPVSPRSPAPVSPRSPVPVSPRLPTPISPRSPARVLPRSPEPVSPRSLAPSSPPLPSIPPRSKSRPSPAHS</sequence>
<dbReference type="InterPro" id="IPR053247">
    <property type="entry name" value="GPCR_GPR1/git3-like"/>
</dbReference>
<feature type="compositionally biased region" description="Acidic residues" evidence="1">
    <location>
        <begin position="878"/>
        <end position="887"/>
    </location>
</feature>
<dbReference type="OrthoDB" id="26203at2759"/>
<gene>
    <name evidence="3" type="ORF">DFQ27_002461</name>
</gene>
<feature type="compositionally biased region" description="Gly residues" evidence="1">
    <location>
        <begin position="414"/>
        <end position="428"/>
    </location>
</feature>
<dbReference type="Proteomes" id="UP000807716">
    <property type="component" value="Unassembled WGS sequence"/>
</dbReference>
<proteinExistence type="predicted"/>
<evidence type="ECO:0000256" key="1">
    <source>
        <dbReference type="SAM" id="MobiDB-lite"/>
    </source>
</evidence>
<protein>
    <recommendedName>
        <fullName evidence="5">G-protein coupled receptors family 2 profile 2 domain-containing protein</fullName>
    </recommendedName>
</protein>